<dbReference type="Pfam" id="PF11248">
    <property type="entry name" value="DUF3046"/>
    <property type="match status" value="1"/>
</dbReference>
<organism evidence="1">
    <name type="scientific">freshwater metagenome</name>
    <dbReference type="NCBI Taxonomy" id="449393"/>
    <lineage>
        <taxon>unclassified sequences</taxon>
        <taxon>metagenomes</taxon>
        <taxon>ecological metagenomes</taxon>
    </lineage>
</organism>
<reference evidence="1" key="1">
    <citation type="submission" date="2020-05" db="EMBL/GenBank/DDBJ databases">
        <authorList>
            <person name="Chiriac C."/>
            <person name="Salcher M."/>
            <person name="Ghai R."/>
            <person name="Kavagutti S V."/>
        </authorList>
    </citation>
    <scope>NUCLEOTIDE SEQUENCE</scope>
</reference>
<protein>
    <submittedName>
        <fullName evidence="1">Unannotated protein</fullName>
    </submittedName>
</protein>
<dbReference type="InterPro" id="IPR021408">
    <property type="entry name" value="DUF3046"/>
</dbReference>
<proteinExistence type="predicted"/>
<gene>
    <name evidence="1" type="ORF">UFOPK2786_00157</name>
</gene>
<evidence type="ECO:0000313" key="1">
    <source>
        <dbReference type="EMBL" id="CAB4730658.1"/>
    </source>
</evidence>
<sequence length="63" mass="7135">MRLTDFWERMDQLHGPGYSRSWARDVVLAPLGCTVSEAIEQGTDTREIWRAVCTVAEVPASLR</sequence>
<dbReference type="AlphaFoldDB" id="A0A6J6S7H2"/>
<dbReference type="EMBL" id="CAEZYW010000014">
    <property type="protein sequence ID" value="CAB4730658.1"/>
    <property type="molecule type" value="Genomic_DNA"/>
</dbReference>
<accession>A0A6J6S7H2</accession>
<name>A0A6J6S7H2_9ZZZZ</name>